<comment type="caution">
    <text evidence="2">The sequence shown here is derived from an EMBL/GenBank/DDBJ whole genome shotgun (WGS) entry which is preliminary data.</text>
</comment>
<accession>A0AAD2D2A9</accession>
<evidence type="ECO:0000313" key="3">
    <source>
        <dbReference type="Proteomes" id="UP001295684"/>
    </source>
</evidence>
<keyword evidence="3" id="KW-1185">Reference proteome</keyword>
<dbReference type="InterPro" id="IPR038791">
    <property type="entry name" value="Cfap97/Hemingway"/>
</dbReference>
<evidence type="ECO:0000313" key="2">
    <source>
        <dbReference type="EMBL" id="CAI2378304.1"/>
    </source>
</evidence>
<dbReference type="InterPro" id="IPR029488">
    <property type="entry name" value="Hmw/CFAP97"/>
</dbReference>
<sequence>MNKVRDKPKKAHQKKIRRTKLNRTVEIRGSSKPPPYTKTALMREQRCTEIERENRILFEKMSKIFNRKAEFRKFSSSPKPTRPKIRQVKGIHTTMDSDHIAKENLRLLSRLQGCKPNYNFDKLRSDYKAHSKRVKKISKNKILRKGMMDISMPKIKLNKSRINKSFKSVEPKRKVMKTSNFPPLNVTVKERPSKTKLLKRRARRILRLNSKKHRSTFTRIKSQSPKIRDKSKFITSSSTMMLQKQ</sequence>
<dbReference type="PANTHER" id="PTHR23035">
    <property type="entry name" value="CILIA- AND FLAGELLA-ASSOCIATED PROTEIN 97-RELATED"/>
    <property type="match status" value="1"/>
</dbReference>
<protein>
    <submittedName>
        <fullName evidence="2">Uncharacterized protein</fullName>
    </submittedName>
</protein>
<gene>
    <name evidence="2" type="ORF">ECRASSUSDP1_LOCUS19699</name>
</gene>
<evidence type="ECO:0000256" key="1">
    <source>
        <dbReference type="ARBA" id="ARBA00008315"/>
    </source>
</evidence>
<dbReference type="EMBL" id="CAMPGE010020016">
    <property type="protein sequence ID" value="CAI2378304.1"/>
    <property type="molecule type" value="Genomic_DNA"/>
</dbReference>
<dbReference type="Proteomes" id="UP001295684">
    <property type="component" value="Unassembled WGS sequence"/>
</dbReference>
<comment type="similarity">
    <text evidence="1">Belongs to the CFAP97 family.</text>
</comment>
<reference evidence="2" key="1">
    <citation type="submission" date="2023-07" db="EMBL/GenBank/DDBJ databases">
        <authorList>
            <consortium name="AG Swart"/>
            <person name="Singh M."/>
            <person name="Singh A."/>
            <person name="Seah K."/>
            <person name="Emmerich C."/>
        </authorList>
    </citation>
    <scope>NUCLEOTIDE SEQUENCE</scope>
    <source>
        <strain evidence="2">DP1</strain>
    </source>
</reference>
<name>A0AAD2D2A9_EUPCR</name>
<dbReference type="PANTHER" id="PTHR23035:SF2">
    <property type="entry name" value="KIAA1430 HOMOLOGUE"/>
    <property type="match status" value="1"/>
</dbReference>
<proteinExistence type="inferred from homology"/>
<dbReference type="AlphaFoldDB" id="A0AAD2D2A9"/>
<dbReference type="Pfam" id="PF13879">
    <property type="entry name" value="Hmw_CFAP97"/>
    <property type="match status" value="1"/>
</dbReference>
<organism evidence="2 3">
    <name type="scientific">Euplotes crassus</name>
    <dbReference type="NCBI Taxonomy" id="5936"/>
    <lineage>
        <taxon>Eukaryota</taxon>
        <taxon>Sar</taxon>
        <taxon>Alveolata</taxon>
        <taxon>Ciliophora</taxon>
        <taxon>Intramacronucleata</taxon>
        <taxon>Spirotrichea</taxon>
        <taxon>Hypotrichia</taxon>
        <taxon>Euplotida</taxon>
        <taxon>Euplotidae</taxon>
        <taxon>Moneuplotes</taxon>
    </lineage>
</organism>